<organism evidence="2 3">
    <name type="scientific">Streptomyces dubilierae</name>
    <dbReference type="NCBI Taxonomy" id="3075533"/>
    <lineage>
        <taxon>Bacteria</taxon>
        <taxon>Bacillati</taxon>
        <taxon>Actinomycetota</taxon>
        <taxon>Actinomycetes</taxon>
        <taxon>Kitasatosporales</taxon>
        <taxon>Streptomycetaceae</taxon>
        <taxon>Streptomyces</taxon>
    </lineage>
</organism>
<proteinExistence type="predicted"/>
<evidence type="ECO:0000256" key="1">
    <source>
        <dbReference type="SAM" id="MobiDB-lite"/>
    </source>
</evidence>
<feature type="compositionally biased region" description="Polar residues" evidence="1">
    <location>
        <begin position="1"/>
        <end position="20"/>
    </location>
</feature>
<evidence type="ECO:0000313" key="3">
    <source>
        <dbReference type="Proteomes" id="UP001183586"/>
    </source>
</evidence>
<dbReference type="EMBL" id="JAVREU010000001">
    <property type="protein sequence ID" value="MDT0385958.1"/>
    <property type="molecule type" value="Genomic_DNA"/>
</dbReference>
<dbReference type="Proteomes" id="UP001183586">
    <property type="component" value="Unassembled WGS sequence"/>
</dbReference>
<feature type="region of interest" description="Disordered" evidence="1">
    <location>
        <begin position="1"/>
        <end position="48"/>
    </location>
</feature>
<gene>
    <name evidence="2" type="ORF">RM641_00750</name>
</gene>
<accession>A0ABU2P1F1</accession>
<dbReference type="RefSeq" id="WP_311678116.1">
    <property type="nucleotide sequence ID" value="NZ_JAVREU010000001.1"/>
</dbReference>
<reference evidence="3" key="1">
    <citation type="submission" date="2023-07" db="EMBL/GenBank/DDBJ databases">
        <title>30 novel species of actinomycetes from the DSMZ collection.</title>
        <authorList>
            <person name="Nouioui I."/>
        </authorList>
    </citation>
    <scope>NUCLEOTIDE SEQUENCE [LARGE SCALE GENOMIC DNA]</scope>
    <source>
        <strain evidence="3">DSM 41921</strain>
    </source>
</reference>
<sequence>MDATSPIVTSTLYGDGTASTWLGPLTTPDAPVTLNEPPPSPAATGTVK</sequence>
<protein>
    <submittedName>
        <fullName evidence="2">Uncharacterized protein</fullName>
    </submittedName>
</protein>
<keyword evidence="3" id="KW-1185">Reference proteome</keyword>
<comment type="caution">
    <text evidence="2">The sequence shown here is derived from an EMBL/GenBank/DDBJ whole genome shotgun (WGS) entry which is preliminary data.</text>
</comment>
<evidence type="ECO:0000313" key="2">
    <source>
        <dbReference type="EMBL" id="MDT0385958.1"/>
    </source>
</evidence>
<name>A0ABU2P1F1_9ACTN</name>